<feature type="compositionally biased region" description="Acidic residues" evidence="1">
    <location>
        <begin position="35"/>
        <end position="48"/>
    </location>
</feature>
<evidence type="ECO:0000313" key="3">
    <source>
        <dbReference type="Proteomes" id="UP000605970"/>
    </source>
</evidence>
<name>A0A8S9ZE85_9BILA</name>
<evidence type="ECO:0000256" key="1">
    <source>
        <dbReference type="SAM" id="MobiDB-lite"/>
    </source>
</evidence>
<feature type="region of interest" description="Disordered" evidence="1">
    <location>
        <begin position="353"/>
        <end position="382"/>
    </location>
</feature>
<organism evidence="2 3">
    <name type="scientific">Meloidogyne graminicola</name>
    <dbReference type="NCBI Taxonomy" id="189291"/>
    <lineage>
        <taxon>Eukaryota</taxon>
        <taxon>Metazoa</taxon>
        <taxon>Ecdysozoa</taxon>
        <taxon>Nematoda</taxon>
        <taxon>Chromadorea</taxon>
        <taxon>Rhabditida</taxon>
        <taxon>Tylenchina</taxon>
        <taxon>Tylenchomorpha</taxon>
        <taxon>Tylenchoidea</taxon>
        <taxon>Meloidogynidae</taxon>
        <taxon>Meloidogyninae</taxon>
        <taxon>Meloidogyne</taxon>
    </lineage>
</organism>
<reference evidence="2" key="1">
    <citation type="journal article" date="2020" name="Ecol. Evol.">
        <title>Genome structure and content of the rice root-knot nematode (Meloidogyne graminicola).</title>
        <authorList>
            <person name="Phan N.T."/>
            <person name="Danchin E.G.J."/>
            <person name="Klopp C."/>
            <person name="Perfus-Barbeoch L."/>
            <person name="Kozlowski D.K."/>
            <person name="Koutsovoulos G.D."/>
            <person name="Lopez-Roques C."/>
            <person name="Bouchez O."/>
            <person name="Zahm M."/>
            <person name="Besnard G."/>
            <person name="Bellafiore S."/>
        </authorList>
    </citation>
    <scope>NUCLEOTIDE SEQUENCE</scope>
    <source>
        <strain evidence="2">VN-18</strain>
    </source>
</reference>
<dbReference type="AlphaFoldDB" id="A0A8S9ZE85"/>
<gene>
    <name evidence="2" type="ORF">Mgra_00008962</name>
</gene>
<proteinExistence type="predicted"/>
<feature type="region of interest" description="Disordered" evidence="1">
    <location>
        <begin position="25"/>
        <end position="49"/>
    </location>
</feature>
<comment type="caution">
    <text evidence="2">The sequence shown here is derived from an EMBL/GenBank/DDBJ whole genome shotgun (WGS) entry which is preliminary data.</text>
</comment>
<dbReference type="OrthoDB" id="20127at2759"/>
<protein>
    <submittedName>
        <fullName evidence="2">Uncharacterized protein</fullName>
    </submittedName>
</protein>
<dbReference type="Proteomes" id="UP000605970">
    <property type="component" value="Unassembled WGS sequence"/>
</dbReference>
<evidence type="ECO:0000313" key="2">
    <source>
        <dbReference type="EMBL" id="KAF7630754.1"/>
    </source>
</evidence>
<feature type="compositionally biased region" description="Polar residues" evidence="1">
    <location>
        <begin position="373"/>
        <end position="382"/>
    </location>
</feature>
<feature type="compositionally biased region" description="Polar residues" evidence="1">
    <location>
        <begin position="353"/>
        <end position="365"/>
    </location>
</feature>
<keyword evidence="3" id="KW-1185">Reference proteome</keyword>
<dbReference type="Pfam" id="PF09808">
    <property type="entry name" value="SNAPC1"/>
    <property type="match status" value="1"/>
</dbReference>
<dbReference type="EMBL" id="JABEBT010000131">
    <property type="protein sequence ID" value="KAF7630754.1"/>
    <property type="molecule type" value="Genomic_DNA"/>
</dbReference>
<accession>A0A8S9ZE85</accession>
<dbReference type="GO" id="GO:0043565">
    <property type="term" value="F:sequence-specific DNA binding"/>
    <property type="evidence" value="ECO:0007669"/>
    <property type="project" value="TreeGrafter"/>
</dbReference>
<sequence length="392" mass="45401">MATSQIKNVKQDIYDDDFDIIDNDSAAVSQRGEENEVDEDNFEDEEEQEKVGKKFRGSYGKKTALHRAAERSIVASLKEDVDNLASQFCSNTTDLTLKRFTRLFQAMDFSTIFLGRFTNADLVEQQFMFKFSENLFHYIASYMFNALPNRQVPSYFEGEINENKWKHMFLLPDKRTDAERIFGIFLTYSLYFVQPSQFVVPIHVTVPQMDDLNEFMETVLLPDEQFEALFCLFRLSQTNAFAICPSDGTFNPLLHRYFCLRFETDNLESEQRKLMNIDNFPHLSALVDNPFFKQAENLHERYAECKQNIVNQASSSGTEILPQNALVRREGPRALIIRLLEKVERSFAADNTTLDNSKSINSTSPKSKRKKLQQINDTKPSSSTLKLFEKNF</sequence>
<dbReference type="InterPro" id="IPR019188">
    <property type="entry name" value="SNAPC1"/>
</dbReference>
<dbReference type="PANTHER" id="PTHR15131">
    <property type="entry name" value="SMALL NUCLEAR RNA ACTIVATING COMPLEX, POLYPEPTIDE 1"/>
    <property type="match status" value="1"/>
</dbReference>
<dbReference type="GO" id="GO:0019185">
    <property type="term" value="C:snRNA-activating protein complex"/>
    <property type="evidence" value="ECO:0007669"/>
    <property type="project" value="TreeGrafter"/>
</dbReference>
<dbReference type="PANTHER" id="PTHR15131:SF3">
    <property type="entry name" value="SNRNA-ACTIVATING PROTEIN COMPLEX SUBUNIT 1"/>
    <property type="match status" value="1"/>
</dbReference>
<dbReference type="GO" id="GO:0042796">
    <property type="term" value="P:snRNA transcription by RNA polymerase III"/>
    <property type="evidence" value="ECO:0007669"/>
    <property type="project" value="TreeGrafter"/>
</dbReference>
<dbReference type="GO" id="GO:0042795">
    <property type="term" value="P:snRNA transcription by RNA polymerase II"/>
    <property type="evidence" value="ECO:0007669"/>
    <property type="project" value="TreeGrafter"/>
</dbReference>